<dbReference type="InterPro" id="IPR005489">
    <property type="entry name" value="DUF257"/>
</dbReference>
<dbReference type="EMBL" id="JARRIG010000004">
    <property type="protein sequence ID" value="MFA4804399.1"/>
    <property type="molecule type" value="Genomic_DNA"/>
</dbReference>
<dbReference type="Pfam" id="PF03192">
    <property type="entry name" value="DUF257"/>
    <property type="match status" value="1"/>
</dbReference>
<accession>A0ABV4T6Z4</accession>
<evidence type="ECO:0000313" key="1">
    <source>
        <dbReference type="EMBL" id="MFA4804399.1"/>
    </source>
</evidence>
<evidence type="ECO:0000313" key="2">
    <source>
        <dbReference type="Proteomes" id="UP001571980"/>
    </source>
</evidence>
<name>A0ABV4T6Z4_9EURY</name>
<dbReference type="RefSeq" id="WP_372823711.1">
    <property type="nucleotide sequence ID" value="NZ_JARRIC010000002.1"/>
</dbReference>
<comment type="caution">
    <text evidence="1">The sequence shown here is derived from an EMBL/GenBank/DDBJ whole genome shotgun (WGS) entry which is preliminary data.</text>
</comment>
<dbReference type="Proteomes" id="UP001571980">
    <property type="component" value="Unassembled WGS sequence"/>
</dbReference>
<sequence length="209" mass="23646">MRIRDIIESFHPGENILVRYTPDSSPELLFYIIVTVGRDVVVSDIMDTLSEYCKRLSLLNLNVCDSLKVIKIGGFRGVGEVLEKMETDKYALDMESYSRLVGENVFNVVLGLHKLASMLTREELFNLVGNLSSLIGEKGRVNFYFVNKDFMERSGLGAMELWNEIATSTIEWRRVGKRLILHVVKSANPEIEDLTLGTTAPEIVRGDRT</sequence>
<reference evidence="1 2" key="1">
    <citation type="submission" date="2023-03" db="EMBL/GenBank/DDBJ databases">
        <title>Speciation in Pyrococcus: adaptation to high temperature as a mechanism.</title>
        <authorList>
            <person name="Gu J."/>
        </authorList>
    </citation>
    <scope>NUCLEOTIDE SEQUENCE [LARGE SCALE GENOMIC DNA]</scope>
    <source>
        <strain evidence="1 2">LMOA34</strain>
    </source>
</reference>
<organism evidence="1 2">
    <name type="scientific">Pyrococcus kukulkanii</name>
    <dbReference type="NCBI Taxonomy" id="1609559"/>
    <lineage>
        <taxon>Archaea</taxon>
        <taxon>Methanobacteriati</taxon>
        <taxon>Methanobacteriota</taxon>
        <taxon>Thermococci</taxon>
        <taxon>Thermococcales</taxon>
        <taxon>Thermococcaceae</taxon>
        <taxon>Pyrococcus</taxon>
    </lineage>
</organism>
<dbReference type="Gene3D" id="3.40.50.11570">
    <property type="entry name" value="Protein of unknown function DUF257"/>
    <property type="match status" value="1"/>
</dbReference>
<gene>
    <name evidence="1" type="ORF">P8X34_06570</name>
</gene>
<keyword evidence="2" id="KW-1185">Reference proteome</keyword>
<protein>
    <submittedName>
        <fullName evidence="1">DUF257 family protein</fullName>
    </submittedName>
</protein>
<proteinExistence type="predicted"/>